<dbReference type="InterPro" id="IPR013087">
    <property type="entry name" value="Znf_C2H2_type"/>
</dbReference>
<feature type="compositionally biased region" description="Low complexity" evidence="6">
    <location>
        <begin position="22"/>
        <end position="43"/>
    </location>
</feature>
<feature type="domain" description="C2H2-type" evidence="7">
    <location>
        <begin position="88"/>
        <end position="111"/>
    </location>
</feature>
<feature type="region of interest" description="Disordered" evidence="6">
    <location>
        <begin position="452"/>
        <end position="655"/>
    </location>
</feature>
<feature type="region of interest" description="Disordered" evidence="6">
    <location>
        <begin position="333"/>
        <end position="354"/>
    </location>
</feature>
<keyword evidence="2" id="KW-0677">Repeat</keyword>
<dbReference type="Proteomes" id="UP000075883">
    <property type="component" value="Unassembled WGS sequence"/>
</dbReference>
<protein>
    <recommendedName>
        <fullName evidence="7">C2H2-type domain-containing protein</fullName>
    </recommendedName>
</protein>
<dbReference type="SMART" id="SM00355">
    <property type="entry name" value="ZnF_C2H2"/>
    <property type="match status" value="8"/>
</dbReference>
<dbReference type="STRING" id="139723.A0A182M7R1"/>
<evidence type="ECO:0000313" key="8">
    <source>
        <dbReference type="EnsemblMetazoa" id="ACUA011562-PA"/>
    </source>
</evidence>
<dbReference type="VEuPathDB" id="VectorBase:ACUA011562"/>
<feature type="region of interest" description="Disordered" evidence="6">
    <location>
        <begin position="165"/>
        <end position="224"/>
    </location>
</feature>
<dbReference type="EnsemblMetazoa" id="ACUA011562-RA">
    <property type="protein sequence ID" value="ACUA011562-PA"/>
    <property type="gene ID" value="ACUA011562"/>
</dbReference>
<evidence type="ECO:0000313" key="9">
    <source>
        <dbReference type="Proteomes" id="UP000075883"/>
    </source>
</evidence>
<feature type="compositionally biased region" description="Polar residues" evidence="6">
    <location>
        <begin position="646"/>
        <end position="655"/>
    </location>
</feature>
<accession>A0A182M7R1</accession>
<feature type="compositionally biased region" description="Acidic residues" evidence="6">
    <location>
        <begin position="591"/>
        <end position="607"/>
    </location>
</feature>
<dbReference type="PROSITE" id="PS50157">
    <property type="entry name" value="ZINC_FINGER_C2H2_2"/>
    <property type="match status" value="4"/>
</dbReference>
<dbReference type="InterPro" id="IPR036236">
    <property type="entry name" value="Znf_C2H2_sf"/>
</dbReference>
<feature type="domain" description="C2H2-type" evidence="7">
    <location>
        <begin position="422"/>
        <end position="449"/>
    </location>
</feature>
<feature type="region of interest" description="Disordered" evidence="6">
    <location>
        <begin position="1"/>
        <end position="51"/>
    </location>
</feature>
<sequence length="664" mass="71715">MLASHTTLGLPDHHHSEQPGRKTTQQSASKSSSTMTGSGTGATPQMSTTSGASSCYSCGICERSDFSTESEVQTHRKIVHNLKTGVSLRCAYCNGDFRSRNELENHMKVAHNTGGGKHKCLICDEIFPSPAVLAEHKLSHCKVGASGRCSHCSLPLPDAHTFKQHLQAHQQSGGSVALSGTSANPSAGGGTQSTGGTSNGQNGGNASSSTGGNGGNAPGSTNAEQDRFPQQCICCRQTLNSEFEISLHAKFHTKSPDTNERTCALCLEPLPSQPESSTKICDPCLKRHNFPSKLLSMNFLKPSANTSLGAAPTIAGPSHGIVGPSSVPIDGRTITSGGIQQHEHPQPTAGRDSSSSSLYQCNLCKKHLPSSQKLQEHLIDHTFAGCEERGYVCYLCSAVFTSSAGLQAHLPVAHSNAAAKPYDCERCGVAYFFRAELEHHLIDHELGRTTRSMTGSFEHSSTVRSGEGEWRSPQNSPLSEDDGSGETQKGQIKQELSEAEQEQEGSSPYHQKEDNSDEENDEPEPMGCEEAGEEGVMNTEEQIDEEEREEHEDRVESREMQQNAVENDDVEDTEESNDDATNDGELREETEQQEQELEQEDEEEYIEVDEHTTMDDGGDGEVKPTHNERLRTRTSNMLINGGKDCSTLSTNTSTPILPVVTAAE</sequence>
<keyword evidence="3 5" id="KW-0863">Zinc-finger</keyword>
<reference evidence="8" key="2">
    <citation type="submission" date="2020-05" db="UniProtKB">
        <authorList>
            <consortium name="EnsemblMetazoa"/>
        </authorList>
    </citation>
    <scope>IDENTIFICATION</scope>
    <source>
        <strain evidence="8">A-37</strain>
    </source>
</reference>
<keyword evidence="9" id="KW-1185">Reference proteome</keyword>
<feature type="compositionally biased region" description="Polar residues" evidence="6">
    <location>
        <begin position="452"/>
        <end position="464"/>
    </location>
</feature>
<feature type="domain" description="C2H2-type" evidence="7">
    <location>
        <begin position="359"/>
        <end position="382"/>
    </location>
</feature>
<proteinExistence type="predicted"/>
<evidence type="ECO:0000256" key="3">
    <source>
        <dbReference type="ARBA" id="ARBA00022771"/>
    </source>
</evidence>
<feature type="domain" description="C2H2-type" evidence="7">
    <location>
        <begin position="391"/>
        <end position="419"/>
    </location>
</feature>
<feature type="compositionally biased region" description="Basic and acidic residues" evidence="6">
    <location>
        <begin position="11"/>
        <end position="20"/>
    </location>
</feature>
<dbReference type="EMBL" id="AXCM01004551">
    <property type="status" value="NOT_ANNOTATED_CDS"/>
    <property type="molecule type" value="Genomic_DNA"/>
</dbReference>
<feature type="compositionally biased region" description="Gly residues" evidence="6">
    <location>
        <begin position="187"/>
        <end position="203"/>
    </location>
</feature>
<keyword evidence="1" id="KW-0479">Metal-binding</keyword>
<evidence type="ECO:0000259" key="7">
    <source>
        <dbReference type="PROSITE" id="PS50157"/>
    </source>
</evidence>
<evidence type="ECO:0000256" key="4">
    <source>
        <dbReference type="ARBA" id="ARBA00022833"/>
    </source>
</evidence>
<dbReference type="AlphaFoldDB" id="A0A182M7R1"/>
<evidence type="ECO:0000256" key="2">
    <source>
        <dbReference type="ARBA" id="ARBA00022737"/>
    </source>
</evidence>
<name>A0A182M7R1_9DIPT</name>
<keyword evidence="4" id="KW-0862">Zinc</keyword>
<feature type="compositionally biased region" description="Polar residues" evidence="6">
    <location>
        <begin position="167"/>
        <end position="184"/>
    </location>
</feature>
<feature type="compositionally biased region" description="Acidic residues" evidence="6">
    <location>
        <begin position="515"/>
        <end position="524"/>
    </location>
</feature>
<evidence type="ECO:0000256" key="5">
    <source>
        <dbReference type="PROSITE-ProRule" id="PRU00042"/>
    </source>
</evidence>
<dbReference type="GO" id="GO:0008270">
    <property type="term" value="F:zinc ion binding"/>
    <property type="evidence" value="ECO:0007669"/>
    <property type="project" value="UniProtKB-KW"/>
</dbReference>
<dbReference type="Gene3D" id="3.30.160.60">
    <property type="entry name" value="Classic Zinc Finger"/>
    <property type="match status" value="2"/>
</dbReference>
<organism evidence="8 9">
    <name type="scientific">Anopheles culicifacies</name>
    <dbReference type="NCBI Taxonomy" id="139723"/>
    <lineage>
        <taxon>Eukaryota</taxon>
        <taxon>Metazoa</taxon>
        <taxon>Ecdysozoa</taxon>
        <taxon>Arthropoda</taxon>
        <taxon>Hexapoda</taxon>
        <taxon>Insecta</taxon>
        <taxon>Pterygota</taxon>
        <taxon>Neoptera</taxon>
        <taxon>Endopterygota</taxon>
        <taxon>Diptera</taxon>
        <taxon>Nematocera</taxon>
        <taxon>Culicoidea</taxon>
        <taxon>Culicidae</taxon>
        <taxon>Anophelinae</taxon>
        <taxon>Anopheles</taxon>
        <taxon>culicifacies species complex</taxon>
    </lineage>
</organism>
<dbReference type="PROSITE" id="PS00028">
    <property type="entry name" value="ZINC_FINGER_C2H2_1"/>
    <property type="match status" value="6"/>
</dbReference>
<reference evidence="9" key="1">
    <citation type="submission" date="2013-09" db="EMBL/GenBank/DDBJ databases">
        <title>The Genome Sequence of Anopheles culicifacies species A.</title>
        <authorList>
            <consortium name="The Broad Institute Genomics Platform"/>
            <person name="Neafsey D.E."/>
            <person name="Besansky N."/>
            <person name="Howell P."/>
            <person name="Walton C."/>
            <person name="Young S.K."/>
            <person name="Zeng Q."/>
            <person name="Gargeya S."/>
            <person name="Fitzgerald M."/>
            <person name="Haas B."/>
            <person name="Abouelleil A."/>
            <person name="Allen A.W."/>
            <person name="Alvarado L."/>
            <person name="Arachchi H.M."/>
            <person name="Berlin A.M."/>
            <person name="Chapman S.B."/>
            <person name="Gainer-Dewar J."/>
            <person name="Goldberg J."/>
            <person name="Griggs A."/>
            <person name="Gujja S."/>
            <person name="Hansen M."/>
            <person name="Howarth C."/>
            <person name="Imamovic A."/>
            <person name="Ireland A."/>
            <person name="Larimer J."/>
            <person name="McCowan C."/>
            <person name="Murphy C."/>
            <person name="Pearson M."/>
            <person name="Poon T.W."/>
            <person name="Priest M."/>
            <person name="Roberts A."/>
            <person name="Saif S."/>
            <person name="Shea T."/>
            <person name="Sisk P."/>
            <person name="Sykes S."/>
            <person name="Wortman J."/>
            <person name="Nusbaum C."/>
            <person name="Birren B."/>
        </authorList>
    </citation>
    <scope>NUCLEOTIDE SEQUENCE [LARGE SCALE GENOMIC DNA]</scope>
    <source>
        <strain evidence="9">A-37</strain>
    </source>
</reference>
<evidence type="ECO:0000256" key="6">
    <source>
        <dbReference type="SAM" id="MobiDB-lite"/>
    </source>
</evidence>
<dbReference type="PANTHER" id="PTHR24379">
    <property type="entry name" value="KRAB AND ZINC FINGER DOMAIN-CONTAINING"/>
    <property type="match status" value="1"/>
</dbReference>
<feature type="compositionally biased region" description="Acidic residues" evidence="6">
    <location>
        <begin position="541"/>
        <end position="550"/>
    </location>
</feature>
<dbReference type="PANTHER" id="PTHR24379:SF121">
    <property type="entry name" value="C2H2-TYPE DOMAIN-CONTAINING PROTEIN"/>
    <property type="match status" value="1"/>
</dbReference>
<dbReference type="SUPFAM" id="SSF57667">
    <property type="entry name" value="beta-beta-alpha zinc fingers"/>
    <property type="match status" value="2"/>
</dbReference>
<evidence type="ECO:0000256" key="1">
    <source>
        <dbReference type="ARBA" id="ARBA00022723"/>
    </source>
</evidence>
<feature type="compositionally biased region" description="Basic and acidic residues" evidence="6">
    <location>
        <begin position="608"/>
        <end position="631"/>
    </location>
</feature>
<feature type="compositionally biased region" description="Acidic residues" evidence="6">
    <location>
        <begin position="566"/>
        <end position="583"/>
    </location>
</feature>